<feature type="region of interest" description="Disordered" evidence="1">
    <location>
        <begin position="328"/>
        <end position="348"/>
    </location>
</feature>
<protein>
    <submittedName>
        <fullName evidence="2">Uncharacterized protein</fullName>
    </submittedName>
</protein>
<dbReference type="AlphaFoldDB" id="G7YJD0"/>
<evidence type="ECO:0000256" key="1">
    <source>
        <dbReference type="SAM" id="MobiDB-lite"/>
    </source>
</evidence>
<dbReference type="Proteomes" id="UP000008909">
    <property type="component" value="Unassembled WGS sequence"/>
</dbReference>
<dbReference type="EMBL" id="DF143411">
    <property type="protein sequence ID" value="GAA53063.1"/>
    <property type="molecule type" value="Genomic_DNA"/>
</dbReference>
<reference evidence="2" key="1">
    <citation type="journal article" date="2011" name="Genome Biol.">
        <title>The draft genome of the carcinogenic human liver fluke Clonorchis sinensis.</title>
        <authorList>
            <person name="Wang X."/>
            <person name="Chen W."/>
            <person name="Huang Y."/>
            <person name="Sun J."/>
            <person name="Men J."/>
            <person name="Liu H."/>
            <person name="Luo F."/>
            <person name="Guo L."/>
            <person name="Lv X."/>
            <person name="Deng C."/>
            <person name="Zhou C."/>
            <person name="Fan Y."/>
            <person name="Li X."/>
            <person name="Huang L."/>
            <person name="Hu Y."/>
            <person name="Liang C."/>
            <person name="Hu X."/>
            <person name="Xu J."/>
            <person name="Yu X."/>
        </authorList>
    </citation>
    <scope>NUCLEOTIDE SEQUENCE [LARGE SCALE GENOMIC DNA]</scope>
    <source>
        <strain evidence="2">Henan</strain>
    </source>
</reference>
<gene>
    <name evidence="2" type="ORF">CLF_109465</name>
</gene>
<evidence type="ECO:0000313" key="3">
    <source>
        <dbReference type="Proteomes" id="UP000008909"/>
    </source>
</evidence>
<accession>G7YJD0</accession>
<proteinExistence type="predicted"/>
<keyword evidence="3" id="KW-1185">Reference proteome</keyword>
<evidence type="ECO:0000313" key="2">
    <source>
        <dbReference type="EMBL" id="GAA53063.1"/>
    </source>
</evidence>
<sequence length="446" mass="50248">MCTHNNAVDKSEQKGVRRKPYRTPLIVRILLELNPTRAVARKCKKEVCKRQGHLPLANNIEESCVHRVEGSFKSRKTVIFDRRYTIGLSCRVITRLTESYPKPEWMERLARRSHNHRSEIQWLLCTRSETQQTRFSESPIDVAISSQLRSMPCEDTACNALSSRLRATLMLNGKLVSEVDRVSLMQIRKELERGPNHPVYFSTIHSQKLNSTISSPFQGCSAVMGSQVAQRLLFPKPSTAEKQLVISTKSQKTYNIITAFWVQTKCTTKEKALVSAGGNSDEMKLDTSLHKRKNQHIAGFQTASPSNNQYQKTSPNFRSSFWWTGYTSGSESSSMAREDDTPGKRLKHPDTGFILNGFEAKAPIMCINPMNPLQQSLNRALPEPDGVSRNQLLSDQFVEGVQPALGVRLRLARASGRLSVEHLVHLARELAEAPLAATRNQSTQFT</sequence>
<reference key="2">
    <citation type="submission" date="2011-10" db="EMBL/GenBank/DDBJ databases">
        <title>The genome and transcriptome sequence of Clonorchis sinensis provide insights into the carcinogenic liver fluke.</title>
        <authorList>
            <person name="Wang X."/>
            <person name="Huang Y."/>
            <person name="Chen W."/>
            <person name="Liu H."/>
            <person name="Guo L."/>
            <person name="Chen Y."/>
            <person name="Luo F."/>
            <person name="Zhou W."/>
            <person name="Sun J."/>
            <person name="Mao Q."/>
            <person name="Liang P."/>
            <person name="Zhou C."/>
            <person name="Tian Y."/>
            <person name="Men J."/>
            <person name="Lv X."/>
            <person name="Huang L."/>
            <person name="Zhou J."/>
            <person name="Hu Y."/>
            <person name="Li R."/>
            <person name="Zhang F."/>
            <person name="Lei H."/>
            <person name="Li X."/>
            <person name="Hu X."/>
            <person name="Liang C."/>
            <person name="Xu J."/>
            <person name="Wu Z."/>
            <person name="Yu X."/>
        </authorList>
    </citation>
    <scope>NUCLEOTIDE SEQUENCE</scope>
    <source>
        <strain>Henan</strain>
    </source>
</reference>
<name>G7YJD0_CLOSI</name>
<organism evidence="2 3">
    <name type="scientific">Clonorchis sinensis</name>
    <name type="common">Chinese liver fluke</name>
    <dbReference type="NCBI Taxonomy" id="79923"/>
    <lineage>
        <taxon>Eukaryota</taxon>
        <taxon>Metazoa</taxon>
        <taxon>Spiralia</taxon>
        <taxon>Lophotrochozoa</taxon>
        <taxon>Platyhelminthes</taxon>
        <taxon>Trematoda</taxon>
        <taxon>Digenea</taxon>
        <taxon>Opisthorchiida</taxon>
        <taxon>Opisthorchiata</taxon>
        <taxon>Opisthorchiidae</taxon>
        <taxon>Clonorchis</taxon>
    </lineage>
</organism>